<sequence>MLSGFIGTECYNLTALQNNQKEMNAKKNEKEYLMFLIILLERVVLSFGLMFIKIKIYFSNMIEKYHSLYKIIGEIYEINFVAGEEDAKLRERLRKKFDFSFFEFENGFEPHEDELLQSTFENTVYNALYISEQRQAQLKKMNFAPKIQVKQIEYMKKSLSKDSKNQIKVVSFNLSEQAELNDTQQLQVQN</sequence>
<dbReference type="GeneID" id="7823215"/>
<dbReference type="AlphaFoldDB" id="Q22RQ1"/>
<evidence type="ECO:0000256" key="1">
    <source>
        <dbReference type="SAM" id="Phobius"/>
    </source>
</evidence>
<dbReference type="RefSeq" id="XP_001008316.1">
    <property type="nucleotide sequence ID" value="XM_001008316.3"/>
</dbReference>
<organism evidence="2 3">
    <name type="scientific">Tetrahymena thermophila (strain SB210)</name>
    <dbReference type="NCBI Taxonomy" id="312017"/>
    <lineage>
        <taxon>Eukaryota</taxon>
        <taxon>Sar</taxon>
        <taxon>Alveolata</taxon>
        <taxon>Ciliophora</taxon>
        <taxon>Intramacronucleata</taxon>
        <taxon>Oligohymenophorea</taxon>
        <taxon>Hymenostomatida</taxon>
        <taxon>Tetrahymenina</taxon>
        <taxon>Tetrahymenidae</taxon>
        <taxon>Tetrahymena</taxon>
    </lineage>
</organism>
<dbReference type="HOGENOM" id="CLU_1430720_0_0_1"/>
<dbReference type="KEGG" id="tet:TTHERM_00013370"/>
<name>Q22RQ1_TETTS</name>
<keyword evidence="1 2" id="KW-0812">Transmembrane</keyword>
<feature type="transmembrane region" description="Helical" evidence="1">
    <location>
        <begin position="32"/>
        <end position="52"/>
    </location>
</feature>
<keyword evidence="1" id="KW-0472">Membrane</keyword>
<accession>Q22RQ1</accession>
<gene>
    <name evidence="2" type="ORF">TTHERM_00013370</name>
</gene>
<protein>
    <submittedName>
        <fullName evidence="2">Transmembrane protein, putative</fullName>
    </submittedName>
</protein>
<proteinExistence type="predicted"/>
<dbReference type="Proteomes" id="UP000009168">
    <property type="component" value="Unassembled WGS sequence"/>
</dbReference>
<keyword evidence="1" id="KW-1133">Transmembrane helix</keyword>
<keyword evidence="3" id="KW-1185">Reference proteome</keyword>
<evidence type="ECO:0000313" key="2">
    <source>
        <dbReference type="EMBL" id="EAR88071.1"/>
    </source>
</evidence>
<reference evidence="3" key="1">
    <citation type="journal article" date="2006" name="PLoS Biol.">
        <title>Macronuclear genome sequence of the ciliate Tetrahymena thermophila, a model eukaryote.</title>
        <authorList>
            <person name="Eisen J.A."/>
            <person name="Coyne R.S."/>
            <person name="Wu M."/>
            <person name="Wu D."/>
            <person name="Thiagarajan M."/>
            <person name="Wortman J.R."/>
            <person name="Badger J.H."/>
            <person name="Ren Q."/>
            <person name="Amedeo P."/>
            <person name="Jones K.M."/>
            <person name="Tallon L.J."/>
            <person name="Delcher A.L."/>
            <person name="Salzberg S.L."/>
            <person name="Silva J.C."/>
            <person name="Haas B.J."/>
            <person name="Majoros W.H."/>
            <person name="Farzad M."/>
            <person name="Carlton J.M."/>
            <person name="Smith R.K. Jr."/>
            <person name="Garg J."/>
            <person name="Pearlman R.E."/>
            <person name="Karrer K.M."/>
            <person name="Sun L."/>
            <person name="Manning G."/>
            <person name="Elde N.C."/>
            <person name="Turkewitz A.P."/>
            <person name="Asai D.J."/>
            <person name="Wilkes D.E."/>
            <person name="Wang Y."/>
            <person name="Cai H."/>
            <person name="Collins K."/>
            <person name="Stewart B.A."/>
            <person name="Lee S.R."/>
            <person name="Wilamowska K."/>
            <person name="Weinberg Z."/>
            <person name="Ruzzo W.L."/>
            <person name="Wloga D."/>
            <person name="Gaertig J."/>
            <person name="Frankel J."/>
            <person name="Tsao C.-C."/>
            <person name="Gorovsky M.A."/>
            <person name="Keeling P.J."/>
            <person name="Waller R.F."/>
            <person name="Patron N.J."/>
            <person name="Cherry J.M."/>
            <person name="Stover N.A."/>
            <person name="Krieger C.J."/>
            <person name="del Toro C."/>
            <person name="Ryder H.F."/>
            <person name="Williamson S.C."/>
            <person name="Barbeau R.A."/>
            <person name="Hamilton E.P."/>
            <person name="Orias E."/>
        </authorList>
    </citation>
    <scope>NUCLEOTIDE SEQUENCE [LARGE SCALE GENOMIC DNA]</scope>
    <source>
        <strain evidence="3">SB210</strain>
    </source>
</reference>
<dbReference type="InParanoid" id="Q22RQ1"/>
<dbReference type="EMBL" id="GG662845">
    <property type="protein sequence ID" value="EAR88071.1"/>
    <property type="molecule type" value="Genomic_DNA"/>
</dbReference>
<evidence type="ECO:0000313" key="3">
    <source>
        <dbReference type="Proteomes" id="UP000009168"/>
    </source>
</evidence>